<dbReference type="Proteomes" id="UP000275408">
    <property type="component" value="Unassembled WGS sequence"/>
</dbReference>
<proteinExistence type="predicted"/>
<dbReference type="AlphaFoldDB" id="A0A3M6TB59"/>
<feature type="transmembrane region" description="Helical" evidence="2">
    <location>
        <begin position="203"/>
        <end position="222"/>
    </location>
</feature>
<feature type="transmembrane region" description="Helical" evidence="2">
    <location>
        <begin position="6"/>
        <end position="26"/>
    </location>
</feature>
<keyword evidence="2" id="KW-0812">Transmembrane</keyword>
<keyword evidence="2" id="KW-0472">Membrane</keyword>
<keyword evidence="2" id="KW-1133">Transmembrane helix</keyword>
<organism evidence="3 4">
    <name type="scientific">Pocillopora damicornis</name>
    <name type="common">Cauliflower coral</name>
    <name type="synonym">Millepora damicornis</name>
    <dbReference type="NCBI Taxonomy" id="46731"/>
    <lineage>
        <taxon>Eukaryota</taxon>
        <taxon>Metazoa</taxon>
        <taxon>Cnidaria</taxon>
        <taxon>Anthozoa</taxon>
        <taxon>Hexacorallia</taxon>
        <taxon>Scleractinia</taxon>
        <taxon>Astrocoeniina</taxon>
        <taxon>Pocilloporidae</taxon>
        <taxon>Pocillopora</taxon>
    </lineage>
</organism>
<evidence type="ECO:0000256" key="2">
    <source>
        <dbReference type="SAM" id="Phobius"/>
    </source>
</evidence>
<feature type="transmembrane region" description="Helical" evidence="2">
    <location>
        <begin position="137"/>
        <end position="157"/>
    </location>
</feature>
<comment type="caution">
    <text evidence="3">The sequence shown here is derived from an EMBL/GenBank/DDBJ whole genome shotgun (WGS) entry which is preliminary data.</text>
</comment>
<reference evidence="3 4" key="1">
    <citation type="journal article" date="2018" name="Sci. Rep.">
        <title>Comparative analysis of the Pocillopora damicornis genome highlights role of immune system in coral evolution.</title>
        <authorList>
            <person name="Cunning R."/>
            <person name="Bay R.A."/>
            <person name="Gillette P."/>
            <person name="Baker A.C."/>
            <person name="Traylor-Knowles N."/>
        </authorList>
    </citation>
    <scope>NUCLEOTIDE SEQUENCE [LARGE SCALE GENOMIC DNA]</scope>
    <source>
        <strain evidence="3">RSMAS</strain>
        <tissue evidence="3">Whole animal</tissue>
    </source>
</reference>
<accession>A0A3M6TB59</accession>
<protein>
    <submittedName>
        <fullName evidence="3">Uncharacterized protein</fullName>
    </submittedName>
</protein>
<keyword evidence="1" id="KW-0175">Coiled coil</keyword>
<sequence>MALLKTVIAIFLIVAAFNATSFFTHFKNFLSPILKMLRTRIPSVVNLLEETVATIYKYCAESLLKDIKRAIVVLTELVGRVAELFHPAVRSLLEVVTDGLVALHNNGMGYTDEFLQQVLGIDGATLPDQVGRARNKLLSVILLLFWIIMGIICISRMSYNKFFLLMSGTFLVHAFFGPVWCIRRLAFCIGICLWMGSLVSSKPIPAAITVLLAFTLTGFRKWQKKVAMTSNTSHLLKFNQSIEKRLDGIERKLDLLMTRLNDINNNMHSSY</sequence>
<evidence type="ECO:0000313" key="4">
    <source>
        <dbReference type="Proteomes" id="UP000275408"/>
    </source>
</evidence>
<evidence type="ECO:0000256" key="1">
    <source>
        <dbReference type="SAM" id="Coils"/>
    </source>
</evidence>
<gene>
    <name evidence="3" type="ORF">pdam_00008362</name>
</gene>
<feature type="transmembrane region" description="Helical" evidence="2">
    <location>
        <begin position="163"/>
        <end position="182"/>
    </location>
</feature>
<feature type="coiled-coil region" evidence="1">
    <location>
        <begin position="239"/>
        <end position="266"/>
    </location>
</feature>
<keyword evidence="4" id="KW-1185">Reference proteome</keyword>
<dbReference type="OrthoDB" id="5967795at2759"/>
<evidence type="ECO:0000313" key="3">
    <source>
        <dbReference type="EMBL" id="RMX38622.1"/>
    </source>
</evidence>
<dbReference type="EMBL" id="RCHS01003977">
    <property type="protein sequence ID" value="RMX38622.1"/>
    <property type="molecule type" value="Genomic_DNA"/>
</dbReference>
<name>A0A3M6TB59_POCDA</name>